<evidence type="ECO:0000256" key="5">
    <source>
        <dbReference type="ARBA" id="ARBA00022833"/>
    </source>
</evidence>
<evidence type="ECO:0000256" key="8">
    <source>
        <dbReference type="PROSITE-ProRule" id="PRU00855"/>
    </source>
</evidence>
<keyword evidence="5" id="KW-0862">Zinc</keyword>
<dbReference type="Gene3D" id="4.10.60.30">
    <property type="entry name" value="Nanos, RNA-binding domain"/>
    <property type="match status" value="1"/>
</dbReference>
<feature type="domain" description="Nanos-type" evidence="9">
    <location>
        <begin position="68"/>
        <end position="122"/>
    </location>
</feature>
<keyword evidence="2" id="KW-0963">Cytoplasm</keyword>
<dbReference type="Pfam" id="PF05741">
    <property type="entry name" value="zf-nanos"/>
    <property type="match status" value="1"/>
</dbReference>
<dbReference type="EMBL" id="JAACNH010000003">
    <property type="protein sequence ID" value="KAG8448482.1"/>
    <property type="molecule type" value="Genomic_DNA"/>
</dbReference>
<gene>
    <name evidence="10" type="ORF">GDO86_015536</name>
</gene>
<evidence type="ECO:0000256" key="1">
    <source>
        <dbReference type="ARBA" id="ARBA00004496"/>
    </source>
</evidence>
<name>A0A8T2JVW1_9PIPI</name>
<proteinExistence type="inferred from homology"/>
<evidence type="ECO:0000313" key="10">
    <source>
        <dbReference type="EMBL" id="KAG8448482.1"/>
    </source>
</evidence>
<organism evidence="10 11">
    <name type="scientific">Hymenochirus boettgeri</name>
    <name type="common">Congo dwarf clawed frog</name>
    <dbReference type="NCBI Taxonomy" id="247094"/>
    <lineage>
        <taxon>Eukaryota</taxon>
        <taxon>Metazoa</taxon>
        <taxon>Chordata</taxon>
        <taxon>Craniata</taxon>
        <taxon>Vertebrata</taxon>
        <taxon>Euteleostomi</taxon>
        <taxon>Amphibia</taxon>
        <taxon>Batrachia</taxon>
        <taxon>Anura</taxon>
        <taxon>Pipoidea</taxon>
        <taxon>Pipidae</taxon>
        <taxon>Pipinae</taxon>
        <taxon>Hymenochirus</taxon>
    </lineage>
</organism>
<evidence type="ECO:0000256" key="6">
    <source>
        <dbReference type="ARBA" id="ARBA00022845"/>
    </source>
</evidence>
<feature type="non-terminal residue" evidence="10">
    <location>
        <position position="144"/>
    </location>
</feature>
<dbReference type="OrthoDB" id="5864971at2759"/>
<sequence>KQAVPGGNRQSQHGIVLFKERYGFKGGKCNSPSLQSIDTPSMENCSSGRLQDADIEISQNDVRSFEIICNFCKHNGESRTVYNSHTLKNQQGIIICPVLRKYICPLCGATGDTSHTLKYCPFNQEKHCLYRKSGRNSAGRKVKR</sequence>
<dbReference type="InterPro" id="IPR008705">
    <property type="entry name" value="Nanos/Xcar2"/>
</dbReference>
<dbReference type="Proteomes" id="UP000812440">
    <property type="component" value="Chromosome 8_10"/>
</dbReference>
<keyword evidence="3" id="KW-0479">Metal-binding</keyword>
<dbReference type="GO" id="GO:0008270">
    <property type="term" value="F:zinc ion binding"/>
    <property type="evidence" value="ECO:0007669"/>
    <property type="project" value="UniProtKB-KW"/>
</dbReference>
<dbReference type="InterPro" id="IPR024161">
    <property type="entry name" value="Znf_nanos-typ"/>
</dbReference>
<comment type="caution">
    <text evidence="10">The sequence shown here is derived from an EMBL/GenBank/DDBJ whole genome shotgun (WGS) entry which is preliminary data.</text>
</comment>
<evidence type="ECO:0000256" key="4">
    <source>
        <dbReference type="ARBA" id="ARBA00022771"/>
    </source>
</evidence>
<dbReference type="GO" id="GO:0006417">
    <property type="term" value="P:regulation of translation"/>
    <property type="evidence" value="ECO:0007669"/>
    <property type="project" value="UniProtKB-UniRule"/>
</dbReference>
<dbReference type="InterPro" id="IPR038129">
    <property type="entry name" value="Nanos_sf"/>
</dbReference>
<evidence type="ECO:0000256" key="2">
    <source>
        <dbReference type="ARBA" id="ARBA00022490"/>
    </source>
</evidence>
<dbReference type="GO" id="GO:0003723">
    <property type="term" value="F:RNA binding"/>
    <property type="evidence" value="ECO:0007669"/>
    <property type="project" value="UniProtKB-UniRule"/>
</dbReference>
<dbReference type="GO" id="GO:0005737">
    <property type="term" value="C:cytoplasm"/>
    <property type="evidence" value="ECO:0007669"/>
    <property type="project" value="UniProtKB-SubCell"/>
</dbReference>
<reference evidence="10" key="1">
    <citation type="thesis" date="2020" institute="ProQuest LLC" country="789 East Eisenhower Parkway, Ann Arbor, MI, USA">
        <title>Comparative Genomics and Chromosome Evolution.</title>
        <authorList>
            <person name="Mudd A.B."/>
        </authorList>
    </citation>
    <scope>NUCLEOTIDE SEQUENCE</scope>
    <source>
        <strain evidence="10">Female2</strain>
        <tissue evidence="10">Blood</tissue>
    </source>
</reference>
<evidence type="ECO:0000313" key="11">
    <source>
        <dbReference type="Proteomes" id="UP000812440"/>
    </source>
</evidence>
<keyword evidence="6 8" id="KW-0810">Translation regulation</keyword>
<evidence type="ECO:0000259" key="9">
    <source>
        <dbReference type="PROSITE" id="PS51522"/>
    </source>
</evidence>
<comment type="similarity">
    <text evidence="8">Belongs to the nanos family.</text>
</comment>
<protein>
    <recommendedName>
        <fullName evidence="9">Nanos-type domain-containing protein</fullName>
    </recommendedName>
</protein>
<evidence type="ECO:0000256" key="3">
    <source>
        <dbReference type="ARBA" id="ARBA00022723"/>
    </source>
</evidence>
<keyword evidence="7 8" id="KW-0694">RNA-binding</keyword>
<keyword evidence="4 8" id="KW-0863">Zinc-finger</keyword>
<accession>A0A8T2JVW1</accession>
<comment type="subcellular location">
    <subcellularLocation>
        <location evidence="1">Cytoplasm</location>
    </subcellularLocation>
</comment>
<dbReference type="PROSITE" id="PS51522">
    <property type="entry name" value="ZF_NANOS"/>
    <property type="match status" value="1"/>
</dbReference>
<dbReference type="PANTHER" id="PTHR12887">
    <property type="entry name" value="NANOS PROTEIN"/>
    <property type="match status" value="1"/>
</dbReference>
<keyword evidence="11" id="KW-1185">Reference proteome</keyword>
<evidence type="ECO:0000256" key="7">
    <source>
        <dbReference type="ARBA" id="ARBA00022884"/>
    </source>
</evidence>
<dbReference type="AlphaFoldDB" id="A0A8T2JVW1"/>